<dbReference type="Proteomes" id="UP000264353">
    <property type="component" value="Chromosome A1"/>
</dbReference>
<proteinExistence type="predicted"/>
<dbReference type="PANTHER" id="PTHR31286">
    <property type="entry name" value="GLYCINE-RICH CELL WALL STRUCTURAL PROTEIN 1.8-LIKE"/>
    <property type="match status" value="1"/>
</dbReference>
<dbReference type="PANTHER" id="PTHR31286:SF170">
    <property type="entry name" value="(RAPE) HYPOTHETICAL PROTEIN"/>
    <property type="match status" value="1"/>
</dbReference>
<dbReference type="EMBL" id="CM010628">
    <property type="protein sequence ID" value="RID79890.1"/>
    <property type="molecule type" value="Genomic_DNA"/>
</dbReference>
<dbReference type="InterPro" id="IPR040256">
    <property type="entry name" value="At4g02000-like"/>
</dbReference>
<accession>A0A398AW69</accession>
<dbReference type="Pfam" id="PF14111">
    <property type="entry name" value="DUF4283"/>
    <property type="match status" value="1"/>
</dbReference>
<evidence type="ECO:0000259" key="2">
    <source>
        <dbReference type="Pfam" id="PF14111"/>
    </source>
</evidence>
<dbReference type="OrthoDB" id="1082339at2759"/>
<reference evidence="3 4" key="1">
    <citation type="submission" date="2018-06" db="EMBL/GenBank/DDBJ databases">
        <title>WGS assembly of Brassica rapa FPsc.</title>
        <authorList>
            <person name="Bowman J."/>
            <person name="Kohchi T."/>
            <person name="Yamato K."/>
            <person name="Jenkins J."/>
            <person name="Shu S."/>
            <person name="Ishizaki K."/>
            <person name="Yamaoka S."/>
            <person name="Nishihama R."/>
            <person name="Nakamura Y."/>
            <person name="Berger F."/>
            <person name="Adam C."/>
            <person name="Aki S."/>
            <person name="Althoff F."/>
            <person name="Araki T."/>
            <person name="Arteaga-Vazquez M."/>
            <person name="Balasubrmanian S."/>
            <person name="Bauer D."/>
            <person name="Boehm C."/>
            <person name="Briginshaw L."/>
            <person name="Caballero-Perez J."/>
            <person name="Catarino B."/>
            <person name="Chen F."/>
            <person name="Chiyoda S."/>
            <person name="Chovatia M."/>
            <person name="Davies K."/>
            <person name="Delmans M."/>
            <person name="Demura T."/>
            <person name="Dierschke T."/>
            <person name="Dolan L."/>
            <person name="Dorantes-Acosta A."/>
            <person name="Eklund D."/>
            <person name="Florent S."/>
            <person name="Flores-Sandoval E."/>
            <person name="Fujiyama A."/>
            <person name="Fukuzawa H."/>
            <person name="Galik B."/>
            <person name="Grimanelli D."/>
            <person name="Grimwood J."/>
            <person name="Grossniklaus U."/>
            <person name="Hamada T."/>
            <person name="Haseloff J."/>
            <person name="Hetherington A."/>
            <person name="Higo A."/>
            <person name="Hirakawa Y."/>
            <person name="Hundley H."/>
            <person name="Ikeda Y."/>
            <person name="Inoue K."/>
            <person name="Inoue S."/>
            <person name="Ishida S."/>
            <person name="Jia Q."/>
            <person name="Kakita M."/>
            <person name="Kanazawa T."/>
            <person name="Kawai Y."/>
            <person name="Kawashima T."/>
            <person name="Kennedy M."/>
            <person name="Kinose K."/>
            <person name="Kinoshita T."/>
            <person name="Kohara Y."/>
            <person name="Koide E."/>
            <person name="Komatsu K."/>
            <person name="Kopischke S."/>
            <person name="Kubo M."/>
            <person name="Kyozuka J."/>
            <person name="Lagercrantz U."/>
            <person name="Lin S."/>
            <person name="Lindquist E."/>
            <person name="Lipzen A."/>
            <person name="Lu C."/>
            <person name="Luna E."/>
            <person name="Martienssen R."/>
            <person name="Minamino N."/>
            <person name="Mizutani M."/>
            <person name="Mizutani M."/>
            <person name="Mochizuki N."/>
            <person name="Monte I."/>
            <person name="Mosher R."/>
            <person name="Nagasaki H."/>
            <person name="Nakagami H."/>
            <person name="Naramoto S."/>
            <person name="Nishitani K."/>
            <person name="Ohtani M."/>
            <person name="Okamoto T."/>
            <person name="Okumura M."/>
            <person name="Phillips J."/>
            <person name="Pollak B."/>
            <person name="Reinders A."/>
            <person name="Roevekamp M."/>
            <person name="Sano R."/>
            <person name="Sawa S."/>
            <person name="Schmid M."/>
            <person name="Shirakawa M."/>
            <person name="Solano R."/>
            <person name="Spunde A."/>
            <person name="Suetsugu N."/>
            <person name="Sugano S."/>
            <person name="Sugiyama A."/>
            <person name="Sun R."/>
            <person name="Suzuki Y."/>
            <person name="Takenaka M."/>
            <person name="Takezawa D."/>
            <person name="Tomogane H."/>
            <person name="Tsuzuki M."/>
            <person name="Ueda T."/>
            <person name="Umeda M."/>
            <person name="Ward J."/>
            <person name="Watanabe Y."/>
            <person name="Yazaki K."/>
            <person name="Yokoyama R."/>
            <person name="Yoshitake Y."/>
            <person name="Yotsui I."/>
            <person name="Zachgo S."/>
            <person name="Schmutz J."/>
        </authorList>
    </citation>
    <scope>NUCLEOTIDE SEQUENCE [LARGE SCALE GENOMIC DNA]</scope>
    <source>
        <strain evidence="4">cv. B-3</strain>
    </source>
</reference>
<feature type="domain" description="DUF4283" evidence="2">
    <location>
        <begin position="33"/>
        <end position="116"/>
    </location>
</feature>
<name>A0A398AW69_BRACM</name>
<evidence type="ECO:0000256" key="1">
    <source>
        <dbReference type="SAM" id="MobiDB-lite"/>
    </source>
</evidence>
<dbReference type="AlphaFoldDB" id="A0A398AW69"/>
<sequence>MALNNQRRAPRHLALGLADPQIIVPETAYAEAQQNNRRSLIGRVLSPRRVDLHGLLDRLPLDWHADRSRLCGRIIGGGKFQFLFETERDLEMVLWSGPYTYEGWLVVLQRWEDEPGPDFLKSIPMWVKIRGIPVRYLSEGTVREIVKGMGEVMEVELDDKTFDVRFVRARVDVSVETRLCFKKVVRFESGEVKVVSLSYEDIACNTARFRFCRNCGGLKHLKKSCTLVWVDVPDPNERALSPPPPDASFDGSAEDNGERGTSSGTLEGELEPAGEDVEHQQTQGLDGVDGGEGKQVQSEMVGTSAEGSKRKFEAVEEDDGVLEKRIRGSSNETEGLGVNPKPLGEE</sequence>
<evidence type="ECO:0000313" key="4">
    <source>
        <dbReference type="Proteomes" id="UP000264353"/>
    </source>
</evidence>
<protein>
    <recommendedName>
        <fullName evidence="2">DUF4283 domain-containing protein</fullName>
    </recommendedName>
</protein>
<dbReference type="InterPro" id="IPR025558">
    <property type="entry name" value="DUF4283"/>
</dbReference>
<dbReference type="KEGG" id="brp:103831922"/>
<feature type="region of interest" description="Disordered" evidence="1">
    <location>
        <begin position="236"/>
        <end position="346"/>
    </location>
</feature>
<organism evidence="3 4">
    <name type="scientific">Brassica campestris</name>
    <name type="common">Field mustard</name>
    <dbReference type="NCBI Taxonomy" id="3711"/>
    <lineage>
        <taxon>Eukaryota</taxon>
        <taxon>Viridiplantae</taxon>
        <taxon>Streptophyta</taxon>
        <taxon>Embryophyta</taxon>
        <taxon>Tracheophyta</taxon>
        <taxon>Spermatophyta</taxon>
        <taxon>Magnoliopsida</taxon>
        <taxon>eudicotyledons</taxon>
        <taxon>Gunneridae</taxon>
        <taxon>Pentapetalae</taxon>
        <taxon>rosids</taxon>
        <taxon>malvids</taxon>
        <taxon>Brassicales</taxon>
        <taxon>Brassicaceae</taxon>
        <taxon>Brassiceae</taxon>
        <taxon>Brassica</taxon>
    </lineage>
</organism>
<gene>
    <name evidence="3" type="ORF">BRARA_A02594</name>
</gene>
<evidence type="ECO:0000313" key="3">
    <source>
        <dbReference type="EMBL" id="RID79890.1"/>
    </source>
</evidence>